<evidence type="ECO:0000256" key="9">
    <source>
        <dbReference type="ARBA" id="ARBA00023136"/>
    </source>
</evidence>
<keyword evidence="4" id="KW-0808">Transferase</keyword>
<dbReference type="PROSITE" id="PS00428">
    <property type="entry name" value="FTSW_RODA_SPOVE"/>
    <property type="match status" value="1"/>
</dbReference>
<evidence type="ECO:0000256" key="5">
    <source>
        <dbReference type="ARBA" id="ARBA00022692"/>
    </source>
</evidence>
<keyword evidence="8 18" id="KW-1133">Transmembrane helix</keyword>
<evidence type="ECO:0000256" key="7">
    <source>
        <dbReference type="ARBA" id="ARBA00022984"/>
    </source>
</evidence>
<proteinExistence type="inferred from homology"/>
<name>A0ABQ6K203_9MICO</name>
<comment type="similarity">
    <text evidence="12">Belongs to the SEDS family. FtsW subfamily.</text>
</comment>
<comment type="subcellular location">
    <subcellularLocation>
        <location evidence="1">Membrane</location>
        <topology evidence="1">Multi-pass membrane protein</topology>
    </subcellularLocation>
</comment>
<dbReference type="InterPro" id="IPR001182">
    <property type="entry name" value="FtsW/RodA"/>
</dbReference>
<comment type="function">
    <text evidence="17">Peptidoglycan polymerase that is essential for cell division.</text>
</comment>
<protein>
    <recommendedName>
        <fullName evidence="13">Probable peptidoglycan glycosyltransferase FtsW</fullName>
        <ecNumber evidence="15">2.4.99.28</ecNumber>
    </recommendedName>
    <alternativeName>
        <fullName evidence="14">Cell division protein FtsW</fullName>
    </alternativeName>
    <alternativeName>
        <fullName evidence="11">Cell wall polymerase</fullName>
    </alternativeName>
    <alternativeName>
        <fullName evidence="10">Peptidoglycan polymerase</fullName>
    </alternativeName>
</protein>
<evidence type="ECO:0000256" key="8">
    <source>
        <dbReference type="ARBA" id="ARBA00022989"/>
    </source>
</evidence>
<dbReference type="PANTHER" id="PTHR30474:SF2">
    <property type="entry name" value="PEPTIDOGLYCAN GLYCOSYLTRANSFERASE FTSW-RELATED"/>
    <property type="match status" value="1"/>
</dbReference>
<evidence type="ECO:0000256" key="13">
    <source>
        <dbReference type="ARBA" id="ARBA00041185"/>
    </source>
</evidence>
<comment type="pathway">
    <text evidence="2">Cell wall biogenesis; peptidoglycan biosynthesis.</text>
</comment>
<dbReference type="InterPro" id="IPR018365">
    <property type="entry name" value="Cell_cycle_FtsW-rel_CS"/>
</dbReference>
<comment type="caution">
    <text evidence="19">The sequence shown here is derived from an EMBL/GenBank/DDBJ whole genome shotgun (WGS) entry which is preliminary data.</text>
</comment>
<evidence type="ECO:0000313" key="19">
    <source>
        <dbReference type="EMBL" id="GMA93379.1"/>
    </source>
</evidence>
<dbReference type="EC" id="2.4.99.28" evidence="15"/>
<evidence type="ECO:0000256" key="14">
    <source>
        <dbReference type="ARBA" id="ARBA00041418"/>
    </source>
</evidence>
<keyword evidence="9 18" id="KW-0472">Membrane</keyword>
<evidence type="ECO:0000256" key="16">
    <source>
        <dbReference type="ARBA" id="ARBA00049902"/>
    </source>
</evidence>
<evidence type="ECO:0000256" key="12">
    <source>
        <dbReference type="ARBA" id="ARBA00038053"/>
    </source>
</evidence>
<dbReference type="PANTHER" id="PTHR30474">
    <property type="entry name" value="CELL CYCLE PROTEIN"/>
    <property type="match status" value="1"/>
</dbReference>
<evidence type="ECO:0000256" key="4">
    <source>
        <dbReference type="ARBA" id="ARBA00022679"/>
    </source>
</evidence>
<evidence type="ECO:0000256" key="11">
    <source>
        <dbReference type="ARBA" id="ARBA00033270"/>
    </source>
</evidence>
<evidence type="ECO:0000256" key="18">
    <source>
        <dbReference type="SAM" id="Phobius"/>
    </source>
</evidence>
<dbReference type="EMBL" id="BSVB01000001">
    <property type="protein sequence ID" value="GMA93379.1"/>
    <property type="molecule type" value="Genomic_DNA"/>
</dbReference>
<dbReference type="Proteomes" id="UP001157034">
    <property type="component" value="Unassembled WGS sequence"/>
</dbReference>
<keyword evidence="7" id="KW-0573">Peptidoglycan synthesis</keyword>
<comment type="catalytic activity">
    <reaction evidence="16">
        <text>[GlcNAc-(1-&gt;4)-Mur2Ac(oyl-L-Ala-gamma-D-Glu-L-Lys-D-Ala-D-Ala)](n)-di-trans,octa-cis-undecaprenyl diphosphate + beta-D-GlcNAc-(1-&gt;4)-Mur2Ac(oyl-L-Ala-gamma-D-Glu-L-Lys-D-Ala-D-Ala)-di-trans,octa-cis-undecaprenyl diphosphate = [GlcNAc-(1-&gt;4)-Mur2Ac(oyl-L-Ala-gamma-D-Glu-L-Lys-D-Ala-D-Ala)](n+1)-di-trans,octa-cis-undecaprenyl diphosphate + di-trans,octa-cis-undecaprenyl diphosphate + H(+)</text>
        <dbReference type="Rhea" id="RHEA:23708"/>
        <dbReference type="Rhea" id="RHEA-COMP:9602"/>
        <dbReference type="Rhea" id="RHEA-COMP:9603"/>
        <dbReference type="ChEBI" id="CHEBI:15378"/>
        <dbReference type="ChEBI" id="CHEBI:58405"/>
        <dbReference type="ChEBI" id="CHEBI:60033"/>
        <dbReference type="ChEBI" id="CHEBI:78435"/>
        <dbReference type="EC" id="2.4.99.28"/>
    </reaction>
</comment>
<evidence type="ECO:0000256" key="6">
    <source>
        <dbReference type="ARBA" id="ARBA00022960"/>
    </source>
</evidence>
<keyword evidence="3" id="KW-0328">Glycosyltransferase</keyword>
<reference evidence="20" key="1">
    <citation type="journal article" date="2019" name="Int. J. Syst. Evol. Microbiol.">
        <title>The Global Catalogue of Microorganisms (GCM) 10K type strain sequencing project: providing services to taxonomists for standard genome sequencing and annotation.</title>
        <authorList>
            <consortium name="The Broad Institute Genomics Platform"/>
            <consortium name="The Broad Institute Genome Sequencing Center for Infectious Disease"/>
            <person name="Wu L."/>
            <person name="Ma J."/>
        </authorList>
    </citation>
    <scope>NUCLEOTIDE SEQUENCE [LARGE SCALE GENOMIC DNA]</scope>
    <source>
        <strain evidence="20">NBRC 108894</strain>
    </source>
</reference>
<evidence type="ECO:0000256" key="1">
    <source>
        <dbReference type="ARBA" id="ARBA00004141"/>
    </source>
</evidence>
<evidence type="ECO:0000256" key="3">
    <source>
        <dbReference type="ARBA" id="ARBA00022676"/>
    </source>
</evidence>
<keyword evidence="20" id="KW-1185">Reference proteome</keyword>
<evidence type="ECO:0000256" key="15">
    <source>
        <dbReference type="ARBA" id="ARBA00044770"/>
    </source>
</evidence>
<accession>A0ABQ6K203</accession>
<feature type="transmembrane region" description="Helical" evidence="18">
    <location>
        <begin position="57"/>
        <end position="79"/>
    </location>
</feature>
<sequence>MLFVVLAIAFVRIIRMSDDPFAKIATSAAMVWIVGQAFVNIAVVLGLLPVLGVPLPLISAGGSSLITTLAAIGIVLSFARHRPARAERVVRPGRMAR</sequence>
<evidence type="ECO:0000313" key="20">
    <source>
        <dbReference type="Proteomes" id="UP001157034"/>
    </source>
</evidence>
<dbReference type="Pfam" id="PF01098">
    <property type="entry name" value="FTSW_RODA_SPOVE"/>
    <property type="match status" value="1"/>
</dbReference>
<keyword evidence="6" id="KW-0133">Cell shape</keyword>
<feature type="transmembrane region" description="Helical" evidence="18">
    <location>
        <begin position="21"/>
        <end position="51"/>
    </location>
</feature>
<evidence type="ECO:0000256" key="2">
    <source>
        <dbReference type="ARBA" id="ARBA00004752"/>
    </source>
</evidence>
<gene>
    <name evidence="19" type="ORF">GCM10025881_02030</name>
</gene>
<evidence type="ECO:0000256" key="17">
    <source>
        <dbReference type="ARBA" id="ARBA00049966"/>
    </source>
</evidence>
<keyword evidence="5 18" id="KW-0812">Transmembrane</keyword>
<evidence type="ECO:0000256" key="10">
    <source>
        <dbReference type="ARBA" id="ARBA00032370"/>
    </source>
</evidence>
<organism evidence="19 20">
    <name type="scientific">Pseudolysinimonas kribbensis</name>
    <dbReference type="NCBI Taxonomy" id="433641"/>
    <lineage>
        <taxon>Bacteria</taxon>
        <taxon>Bacillati</taxon>
        <taxon>Actinomycetota</taxon>
        <taxon>Actinomycetes</taxon>
        <taxon>Micrococcales</taxon>
        <taxon>Microbacteriaceae</taxon>
        <taxon>Pseudolysinimonas</taxon>
    </lineage>
</organism>